<evidence type="ECO:0000313" key="4">
    <source>
        <dbReference type="Proteomes" id="UP000823775"/>
    </source>
</evidence>
<feature type="domain" description="Peptide N-acetyl-beta-D-glucosaminyl asparaginase amidase A N-terminal" evidence="2">
    <location>
        <begin position="89"/>
        <end position="210"/>
    </location>
</feature>
<dbReference type="PANTHER" id="PTHR31104">
    <property type="entry name" value="PEPTIDE-N4-(N-ACETYL-BETA-GLUCOSAMINYL)ASPARAGINE AMIDASE A PROTEIN"/>
    <property type="match status" value="1"/>
</dbReference>
<evidence type="ECO:0000313" key="3">
    <source>
        <dbReference type="EMBL" id="MCE3049501.1"/>
    </source>
</evidence>
<dbReference type="Pfam" id="PF12222">
    <property type="entry name" value="PNGaseA"/>
    <property type="match status" value="1"/>
</dbReference>
<dbReference type="InterPro" id="IPR056948">
    <property type="entry name" value="PNGaseA_N"/>
</dbReference>
<gene>
    <name evidence="3" type="ORF">HAX54_045037</name>
</gene>
<comment type="caution">
    <text evidence="3">The sequence shown here is derived from an EMBL/GenBank/DDBJ whole genome shotgun (WGS) entry which is preliminary data.</text>
</comment>
<reference evidence="3 4" key="1">
    <citation type="journal article" date="2021" name="BMC Genomics">
        <title>Datura genome reveals duplications of psychoactive alkaloid biosynthetic genes and high mutation rate following tissue culture.</title>
        <authorList>
            <person name="Rajewski A."/>
            <person name="Carter-House D."/>
            <person name="Stajich J."/>
            <person name="Litt A."/>
        </authorList>
    </citation>
    <scope>NUCLEOTIDE SEQUENCE [LARGE SCALE GENOMIC DNA]</scope>
    <source>
        <strain evidence="3">AR-01</strain>
    </source>
</reference>
<accession>A0ABS8WHC3</accession>
<evidence type="ECO:0000259" key="2">
    <source>
        <dbReference type="Pfam" id="PF12222"/>
    </source>
</evidence>
<keyword evidence="1" id="KW-1133">Transmembrane helix</keyword>
<evidence type="ECO:0000256" key="1">
    <source>
        <dbReference type="SAM" id="Phobius"/>
    </source>
</evidence>
<name>A0ABS8WHC3_DATST</name>
<sequence>MGKPLFLQTTHPLQIAHLRIFQIVLEWNAACKEGNLIEYLGFGLVGLRFSGAALLSQGLMGLFGLLRRILREKYSDYKQNPDYSYKAFDSGADLILPISRNMPLNDGLWFEVENSTDVLSKEFKIPQNAYRAVLEIYVSFHENDEFWYSNPPNDYISANNLTDTPGNGAFREIVVSVDDVMVGAVWPFTVIYTGGVNPLLWRPSVEIGSLIFLHMILKLRHF</sequence>
<dbReference type="EMBL" id="JACEIK010006940">
    <property type="protein sequence ID" value="MCE3049501.1"/>
    <property type="molecule type" value="Genomic_DNA"/>
</dbReference>
<organism evidence="3 4">
    <name type="scientific">Datura stramonium</name>
    <name type="common">Jimsonweed</name>
    <name type="synonym">Common thornapple</name>
    <dbReference type="NCBI Taxonomy" id="4076"/>
    <lineage>
        <taxon>Eukaryota</taxon>
        <taxon>Viridiplantae</taxon>
        <taxon>Streptophyta</taxon>
        <taxon>Embryophyta</taxon>
        <taxon>Tracheophyta</taxon>
        <taxon>Spermatophyta</taxon>
        <taxon>Magnoliopsida</taxon>
        <taxon>eudicotyledons</taxon>
        <taxon>Gunneridae</taxon>
        <taxon>Pentapetalae</taxon>
        <taxon>asterids</taxon>
        <taxon>lamiids</taxon>
        <taxon>Solanales</taxon>
        <taxon>Solanaceae</taxon>
        <taxon>Solanoideae</taxon>
        <taxon>Datureae</taxon>
        <taxon>Datura</taxon>
    </lineage>
</organism>
<keyword evidence="4" id="KW-1185">Reference proteome</keyword>
<protein>
    <submittedName>
        <fullName evidence="3">Peptide-N4-(N-acetyl-beta-glucosaminyl)asparagine amidase A</fullName>
    </submittedName>
</protein>
<feature type="transmembrane region" description="Helical" evidence="1">
    <location>
        <begin position="45"/>
        <end position="66"/>
    </location>
</feature>
<proteinExistence type="predicted"/>
<dbReference type="Proteomes" id="UP000823775">
    <property type="component" value="Unassembled WGS sequence"/>
</dbReference>
<dbReference type="InterPro" id="IPR021102">
    <property type="entry name" value="PNGase_A"/>
</dbReference>
<keyword evidence="1" id="KW-0472">Membrane</keyword>
<keyword evidence="1" id="KW-0812">Transmembrane</keyword>